<evidence type="ECO:0000256" key="3">
    <source>
        <dbReference type="ARBA" id="ARBA00022679"/>
    </source>
</evidence>
<organism evidence="7 8">
    <name type="scientific">Chryseobacterium piscicola</name>
    <dbReference type="NCBI Taxonomy" id="551459"/>
    <lineage>
        <taxon>Bacteria</taxon>
        <taxon>Pseudomonadati</taxon>
        <taxon>Bacteroidota</taxon>
        <taxon>Flavobacteriia</taxon>
        <taxon>Flavobacteriales</taxon>
        <taxon>Weeksellaceae</taxon>
        <taxon>Chryseobacterium group</taxon>
        <taxon>Chryseobacterium</taxon>
    </lineage>
</organism>
<dbReference type="InterPro" id="IPR029026">
    <property type="entry name" value="tRNA_m1G_MTases_N"/>
</dbReference>
<dbReference type="Gene3D" id="3.30.1330.30">
    <property type="match status" value="1"/>
</dbReference>
<feature type="domain" description="tRNA/rRNA methyltransferase SpoU type" evidence="5">
    <location>
        <begin position="129"/>
        <end position="268"/>
    </location>
</feature>
<dbReference type="SUPFAM" id="SSF55315">
    <property type="entry name" value="L30e-like"/>
    <property type="match status" value="1"/>
</dbReference>
<dbReference type="Proteomes" id="UP000186246">
    <property type="component" value="Unassembled WGS sequence"/>
</dbReference>
<dbReference type="Pfam" id="PF00588">
    <property type="entry name" value="SpoU_methylase"/>
    <property type="match status" value="1"/>
</dbReference>
<keyword evidence="4" id="KW-0812">Transmembrane</keyword>
<evidence type="ECO:0000259" key="5">
    <source>
        <dbReference type="Pfam" id="PF00588"/>
    </source>
</evidence>
<evidence type="ECO:0000256" key="4">
    <source>
        <dbReference type="SAM" id="Phobius"/>
    </source>
</evidence>
<keyword evidence="4" id="KW-0472">Membrane</keyword>
<dbReference type="Pfam" id="PF22435">
    <property type="entry name" value="MRM3-like_sub_bind"/>
    <property type="match status" value="1"/>
</dbReference>
<dbReference type="SUPFAM" id="SSF75217">
    <property type="entry name" value="alpha/beta knot"/>
    <property type="match status" value="1"/>
</dbReference>
<evidence type="ECO:0000259" key="6">
    <source>
        <dbReference type="Pfam" id="PF22435"/>
    </source>
</evidence>
<dbReference type="InterPro" id="IPR001537">
    <property type="entry name" value="SpoU_MeTrfase"/>
</dbReference>
<comment type="similarity">
    <text evidence="1">Belongs to the class IV-like SAM-binding methyltransferase superfamily. RNA methyltransferase TrmH family.</text>
</comment>
<accession>A0A1N7KH19</accession>
<dbReference type="PANTHER" id="PTHR43191">
    <property type="entry name" value="RRNA METHYLTRANSFERASE 3"/>
    <property type="match status" value="1"/>
</dbReference>
<dbReference type="STRING" id="551459.SAMN05421796_101555"/>
<dbReference type="GO" id="GO:0003723">
    <property type="term" value="F:RNA binding"/>
    <property type="evidence" value="ECO:0007669"/>
    <property type="project" value="InterPro"/>
</dbReference>
<sequence>MSDKWFIKIIFAIITIYQLSIMIIESFQNEKIKYVTKLLTDNRFRKKSNVFVVEGQQENERSLQYDFEAVEFYICENIFKGQLPQQKINFVSEKIYEKIAYRGSSEGIIGIFKSRELSLHDFKPKDNSTVIIVEGVEKPGNLGAILRSCEAFGIDALIVADGKTDFYNPNVIRSSVGCLFGMDIFQAENDEVFSFLEKYNFNIYTTIMDETSEDLFKRDFTHRSAVLFGTEHSGLSDFWSGRGLNTLIPMSGTIDSLNLSNAVAITCYEALRQKKS</sequence>
<dbReference type="AlphaFoldDB" id="A0A1N7KH19"/>
<evidence type="ECO:0000256" key="1">
    <source>
        <dbReference type="ARBA" id="ARBA00007228"/>
    </source>
</evidence>
<dbReference type="PANTHER" id="PTHR43191:SF2">
    <property type="entry name" value="RRNA METHYLTRANSFERASE 3, MITOCHONDRIAL"/>
    <property type="match status" value="1"/>
</dbReference>
<keyword evidence="3 7" id="KW-0808">Transferase</keyword>
<reference evidence="8" key="1">
    <citation type="submission" date="2017-01" db="EMBL/GenBank/DDBJ databases">
        <authorList>
            <person name="Varghese N."/>
            <person name="Submissions S."/>
        </authorList>
    </citation>
    <scope>NUCLEOTIDE SEQUENCE [LARGE SCALE GENOMIC DNA]</scope>
    <source>
        <strain evidence="8">DSM 21068</strain>
    </source>
</reference>
<dbReference type="InterPro" id="IPR029028">
    <property type="entry name" value="Alpha/beta_knot_MTases"/>
</dbReference>
<dbReference type="Gene3D" id="3.40.1280.10">
    <property type="match status" value="1"/>
</dbReference>
<keyword evidence="4" id="KW-1133">Transmembrane helix</keyword>
<evidence type="ECO:0000313" key="8">
    <source>
        <dbReference type="Proteomes" id="UP000186246"/>
    </source>
</evidence>
<keyword evidence="2 7" id="KW-0489">Methyltransferase</keyword>
<dbReference type="GO" id="GO:0008173">
    <property type="term" value="F:RNA methyltransferase activity"/>
    <property type="evidence" value="ECO:0007669"/>
    <property type="project" value="InterPro"/>
</dbReference>
<dbReference type="InterPro" id="IPR051259">
    <property type="entry name" value="rRNA_Methyltransferase"/>
</dbReference>
<proteinExistence type="inferred from homology"/>
<dbReference type="InterPro" id="IPR053888">
    <property type="entry name" value="MRM3-like_sub_bind"/>
</dbReference>
<evidence type="ECO:0000256" key="2">
    <source>
        <dbReference type="ARBA" id="ARBA00022603"/>
    </source>
</evidence>
<name>A0A1N7KH19_9FLAO</name>
<dbReference type="EMBL" id="FTOJ01000001">
    <property type="protein sequence ID" value="SIS60901.1"/>
    <property type="molecule type" value="Genomic_DNA"/>
</dbReference>
<protein>
    <submittedName>
        <fullName evidence="7">RNA methyltransferase, TrmH family</fullName>
    </submittedName>
</protein>
<dbReference type="InterPro" id="IPR029064">
    <property type="entry name" value="Ribosomal_eL30-like_sf"/>
</dbReference>
<feature type="transmembrane region" description="Helical" evidence="4">
    <location>
        <begin position="6"/>
        <end position="24"/>
    </location>
</feature>
<dbReference type="GO" id="GO:0006396">
    <property type="term" value="P:RNA processing"/>
    <property type="evidence" value="ECO:0007669"/>
    <property type="project" value="InterPro"/>
</dbReference>
<gene>
    <name evidence="7" type="ORF">SAMN05421796_101555</name>
</gene>
<dbReference type="GO" id="GO:0032259">
    <property type="term" value="P:methylation"/>
    <property type="evidence" value="ECO:0007669"/>
    <property type="project" value="UniProtKB-KW"/>
</dbReference>
<evidence type="ECO:0000313" key="7">
    <source>
        <dbReference type="EMBL" id="SIS60901.1"/>
    </source>
</evidence>
<feature type="domain" description="MRM3-like substrate binding" evidence="6">
    <location>
        <begin position="29"/>
        <end position="110"/>
    </location>
</feature>